<dbReference type="PATRIC" id="fig|1408103.3.peg.1916"/>
<keyword evidence="1" id="KW-1133">Transmembrane helix</keyword>
<comment type="caution">
    <text evidence="2">The sequence shown here is derived from an EMBL/GenBank/DDBJ whole genome shotgun (WGS) entry which is preliminary data.</text>
</comment>
<evidence type="ECO:0000256" key="1">
    <source>
        <dbReference type="SAM" id="Phobius"/>
    </source>
</evidence>
<dbReference type="Proteomes" id="UP000034166">
    <property type="component" value="Unassembled WGS sequence"/>
</dbReference>
<keyword evidence="1" id="KW-0812">Transmembrane</keyword>
<accession>A0A0M2SVM3</accession>
<evidence type="ECO:0008006" key="4">
    <source>
        <dbReference type="Google" id="ProtNLM"/>
    </source>
</evidence>
<organism evidence="2 3">
    <name type="scientific">Mesobacillus campisalis</name>
    <dbReference type="NCBI Taxonomy" id="1408103"/>
    <lineage>
        <taxon>Bacteria</taxon>
        <taxon>Bacillati</taxon>
        <taxon>Bacillota</taxon>
        <taxon>Bacilli</taxon>
        <taxon>Bacillales</taxon>
        <taxon>Bacillaceae</taxon>
        <taxon>Mesobacillus</taxon>
    </lineage>
</organism>
<name>A0A0M2SVM3_9BACI</name>
<protein>
    <recommendedName>
        <fullName evidence="4">YxlC family protein</fullName>
    </recommendedName>
</protein>
<dbReference type="Pfam" id="PF17280">
    <property type="entry name" value="DUF5345"/>
    <property type="match status" value="1"/>
</dbReference>
<dbReference type="EMBL" id="LAYY01000007">
    <property type="protein sequence ID" value="KKK38619.1"/>
    <property type="molecule type" value="Genomic_DNA"/>
</dbReference>
<dbReference type="InterPro" id="IPR035238">
    <property type="entry name" value="DUF5345"/>
</dbReference>
<evidence type="ECO:0000313" key="2">
    <source>
        <dbReference type="EMBL" id="KKK38619.1"/>
    </source>
</evidence>
<proteinExistence type="predicted"/>
<keyword evidence="1" id="KW-0472">Membrane</keyword>
<evidence type="ECO:0000313" key="3">
    <source>
        <dbReference type="Proteomes" id="UP000034166"/>
    </source>
</evidence>
<feature type="transmembrane region" description="Helical" evidence="1">
    <location>
        <begin position="54"/>
        <end position="73"/>
    </location>
</feature>
<dbReference type="OrthoDB" id="2872956at2"/>
<reference evidence="2 3" key="1">
    <citation type="submission" date="2015-04" db="EMBL/GenBank/DDBJ databases">
        <title>Taxonomic description and genome sequence of Bacillus campisalis sp. nov., a novel member of the genus Bacillus isolated from solar saltern.</title>
        <authorList>
            <person name="Mathan Kumar R."/>
            <person name="Kaur G."/>
            <person name="Kumar A."/>
            <person name="Singh N.K."/>
            <person name="Kaur N."/>
            <person name="Kumar N."/>
            <person name="Mayilraj S."/>
        </authorList>
    </citation>
    <scope>NUCLEOTIDE SEQUENCE [LARGE SCALE GENOMIC DNA]</scope>
    <source>
        <strain evidence="2 3">SA2-6</strain>
    </source>
</reference>
<keyword evidence="3" id="KW-1185">Reference proteome</keyword>
<feature type="transmembrane region" description="Helical" evidence="1">
    <location>
        <begin position="79"/>
        <end position="98"/>
    </location>
</feature>
<dbReference type="AlphaFoldDB" id="A0A0M2SVM3"/>
<gene>
    <name evidence="2" type="ORF">WQ57_08500</name>
</gene>
<sequence>MVNMKEDQEQLKALKRDWKQLDELGDCSPASLMEMKAQLASLKVKQKKKLYRELCIFLSIAVFILSMIVMGILKQPSLFIALQAGASLLAPMVLYVLFKRKKQEGKVYS</sequence>
<dbReference type="RefSeq" id="WP_046523311.1">
    <property type="nucleotide sequence ID" value="NZ_LAYY01000007.1"/>
</dbReference>